<feature type="transmembrane region" description="Helical" evidence="1">
    <location>
        <begin position="119"/>
        <end position="137"/>
    </location>
</feature>
<name>A0A7D4Q9Y6_9MICO</name>
<organism evidence="2 3">
    <name type="scientific">Microbacterium hominis</name>
    <dbReference type="NCBI Taxonomy" id="162426"/>
    <lineage>
        <taxon>Bacteria</taxon>
        <taxon>Bacillati</taxon>
        <taxon>Actinomycetota</taxon>
        <taxon>Actinomycetes</taxon>
        <taxon>Micrococcales</taxon>
        <taxon>Microbacteriaceae</taxon>
        <taxon>Microbacterium</taxon>
    </lineage>
</organism>
<dbReference type="AlphaFoldDB" id="A0A7D4Q9Y6"/>
<feature type="transmembrane region" description="Helical" evidence="1">
    <location>
        <begin position="88"/>
        <end position="107"/>
    </location>
</feature>
<feature type="transmembrane region" description="Helical" evidence="1">
    <location>
        <begin position="158"/>
        <end position="180"/>
    </location>
</feature>
<keyword evidence="1" id="KW-0472">Membrane</keyword>
<accession>A0A7D4Q9Y6</accession>
<gene>
    <name evidence="2" type="ORF">HQM25_16815</name>
</gene>
<evidence type="ECO:0000313" key="2">
    <source>
        <dbReference type="EMBL" id="QKJ20859.1"/>
    </source>
</evidence>
<keyword evidence="1" id="KW-1133">Transmembrane helix</keyword>
<protein>
    <recommendedName>
        <fullName evidence="4">DUF2269 family protein</fullName>
    </recommendedName>
</protein>
<proteinExistence type="predicted"/>
<reference evidence="2 3" key="1">
    <citation type="submission" date="2020-05" db="EMBL/GenBank/DDBJ databases">
        <title>Strain PA2F3 complete genome.</title>
        <authorList>
            <person name="Kim Y.-S."/>
            <person name="Kim S.-J."/>
            <person name="Jung H.-k."/>
            <person name="Kim S.-E."/>
            <person name="Kim K.-H."/>
        </authorList>
    </citation>
    <scope>NUCLEOTIDE SEQUENCE [LARGE SCALE GENOMIC DNA]</scope>
    <source>
        <strain evidence="2 3">PA2F3</strain>
    </source>
</reference>
<feature type="transmembrane region" description="Helical" evidence="1">
    <location>
        <begin position="18"/>
        <end position="38"/>
    </location>
</feature>
<feature type="transmembrane region" description="Helical" evidence="1">
    <location>
        <begin position="44"/>
        <end position="67"/>
    </location>
</feature>
<evidence type="ECO:0008006" key="4">
    <source>
        <dbReference type="Google" id="ProtNLM"/>
    </source>
</evidence>
<sequence>MTTPLIERRRVARHRRALGYWAVGIGWYLSMWMGAQLVPQEWLHFLALFGHLAAVIIGLGAAVLLEVKGLLWAMGRRTLGEFMRTERTVTRLAWLGIAGLFATGAFLEPSLGEPLTALKMAAVLVAGLNGVAMTRITGELHRLPGTVAFGRLPLRLRLSSLSSAVVSQIAWWTAVIIGMLNTATS</sequence>
<dbReference type="Proteomes" id="UP000502498">
    <property type="component" value="Chromosome"/>
</dbReference>
<keyword evidence="1" id="KW-0812">Transmembrane</keyword>
<evidence type="ECO:0000313" key="3">
    <source>
        <dbReference type="Proteomes" id="UP000502498"/>
    </source>
</evidence>
<dbReference type="RefSeq" id="WP_172991284.1">
    <property type="nucleotide sequence ID" value="NZ_CP054038.1"/>
</dbReference>
<evidence type="ECO:0000256" key="1">
    <source>
        <dbReference type="SAM" id="Phobius"/>
    </source>
</evidence>
<dbReference type="EMBL" id="CP054038">
    <property type="protein sequence ID" value="QKJ20859.1"/>
    <property type="molecule type" value="Genomic_DNA"/>
</dbReference>